<protein>
    <submittedName>
        <fullName evidence="1">Uncharacterized protein</fullName>
    </submittedName>
</protein>
<reference evidence="1" key="2">
    <citation type="journal article" date="2015" name="Fish Shellfish Immunol.">
        <title>Early steps in the European eel (Anguilla anguilla)-Vibrio vulnificus interaction in the gills: Role of the RtxA13 toxin.</title>
        <authorList>
            <person name="Callol A."/>
            <person name="Pajuelo D."/>
            <person name="Ebbesson L."/>
            <person name="Teles M."/>
            <person name="MacKenzie S."/>
            <person name="Amaro C."/>
        </authorList>
    </citation>
    <scope>NUCLEOTIDE SEQUENCE</scope>
</reference>
<name>A0A0E9UFA7_ANGAN</name>
<organism evidence="1">
    <name type="scientific">Anguilla anguilla</name>
    <name type="common">European freshwater eel</name>
    <name type="synonym">Muraena anguilla</name>
    <dbReference type="NCBI Taxonomy" id="7936"/>
    <lineage>
        <taxon>Eukaryota</taxon>
        <taxon>Metazoa</taxon>
        <taxon>Chordata</taxon>
        <taxon>Craniata</taxon>
        <taxon>Vertebrata</taxon>
        <taxon>Euteleostomi</taxon>
        <taxon>Actinopterygii</taxon>
        <taxon>Neopterygii</taxon>
        <taxon>Teleostei</taxon>
        <taxon>Anguilliformes</taxon>
        <taxon>Anguillidae</taxon>
        <taxon>Anguilla</taxon>
    </lineage>
</organism>
<dbReference type="AlphaFoldDB" id="A0A0E9UFA7"/>
<evidence type="ECO:0000313" key="1">
    <source>
        <dbReference type="EMBL" id="JAH63905.1"/>
    </source>
</evidence>
<accession>A0A0E9UFA7</accession>
<dbReference type="EMBL" id="GBXM01044672">
    <property type="protein sequence ID" value="JAH63905.1"/>
    <property type="molecule type" value="Transcribed_RNA"/>
</dbReference>
<sequence length="29" mass="3070">MICVFFGGCKLLIYWPDTTGCTVSSAAGQ</sequence>
<reference evidence="1" key="1">
    <citation type="submission" date="2014-11" db="EMBL/GenBank/DDBJ databases">
        <authorList>
            <person name="Amaro Gonzalez C."/>
        </authorList>
    </citation>
    <scope>NUCLEOTIDE SEQUENCE</scope>
</reference>
<proteinExistence type="predicted"/>